<evidence type="ECO:0000259" key="5">
    <source>
        <dbReference type="Pfam" id="PF00561"/>
    </source>
</evidence>
<dbReference type="EC" id="3.4.11.5" evidence="3"/>
<dbReference type="PANTHER" id="PTHR43798:SF31">
    <property type="entry name" value="AB HYDROLASE SUPERFAMILY PROTEIN YCLE"/>
    <property type="match status" value="1"/>
</dbReference>
<evidence type="ECO:0000313" key="8">
    <source>
        <dbReference type="Proteomes" id="UP000716004"/>
    </source>
</evidence>
<accession>A0A8J7YJK9</accession>
<dbReference type="InterPro" id="IPR005945">
    <property type="entry name" value="Pro_imino_pep"/>
</dbReference>
<protein>
    <recommendedName>
        <fullName evidence="3">Proline iminopeptidase</fullName>
        <shortName evidence="3">PIP</shortName>
        <ecNumber evidence="3">3.4.11.5</ecNumber>
    </recommendedName>
    <alternativeName>
        <fullName evidence="3">Prolyl aminopeptidase</fullName>
    </alternativeName>
    <alternativeName>
        <fullName evidence="3">Tricorn protease-interacting factor F1</fullName>
    </alternativeName>
</protein>
<dbReference type="SUPFAM" id="SSF53474">
    <property type="entry name" value="alpha/beta-Hydrolases"/>
    <property type="match status" value="1"/>
</dbReference>
<dbReference type="Proteomes" id="UP000716004">
    <property type="component" value="Unassembled WGS sequence"/>
</dbReference>
<comment type="similarity">
    <text evidence="1 3">Belongs to the peptidase S33 family.</text>
</comment>
<feature type="domain" description="AB hydrolase-1" evidence="5">
    <location>
        <begin position="32"/>
        <end position="278"/>
    </location>
</feature>
<dbReference type="EMBL" id="JAGVSJ010000007">
    <property type="protein sequence ID" value="MBX8631674.1"/>
    <property type="molecule type" value="Genomic_DNA"/>
</dbReference>
<evidence type="ECO:0000313" key="7">
    <source>
        <dbReference type="EMBL" id="MBX8643646.1"/>
    </source>
</evidence>
<keyword evidence="2 3" id="KW-0378">Hydrolase</keyword>
<proteinExistence type="inferred from homology"/>
<evidence type="ECO:0000313" key="6">
    <source>
        <dbReference type="EMBL" id="MBX8631674.1"/>
    </source>
</evidence>
<comment type="subunit">
    <text evidence="3">Part of the tricorn proteolytic complex.</text>
</comment>
<sequence length="293" mass="33328">MNETEGSVPVGKYSIYYRLFSEPGKRVPEKGTVVCLHGGPGATHDYLLPMSDLVSCGYDVLLYDQLGCGRSSLPRNVALFTIENNVEELEVLRRKLRLGRIHLMGSSYGGLLALAYALRYQRNLRSIITEGGLASVPLASREMQRLKMQLPDAVIRTMEKYEEAGDYSNAEYLKAVEVFYRRHVCRLSVWPPELVYSMEHISSSVYNTMNGPNEFTIIGNIRYWDISDRLGEICVPTLVTGGKYDEVTPVVARQIHRGVEDSKLLIFNESSHLPMWEERERFFEKVSDFLNSL</sequence>
<dbReference type="Proteomes" id="UP000750197">
    <property type="component" value="Unassembled WGS sequence"/>
</dbReference>
<dbReference type="EMBL" id="JAHEAC010000014">
    <property type="protein sequence ID" value="MBX8643646.1"/>
    <property type="molecule type" value="Genomic_DNA"/>
</dbReference>
<dbReference type="InterPro" id="IPR002410">
    <property type="entry name" value="Peptidase_S33"/>
</dbReference>
<dbReference type="InterPro" id="IPR029058">
    <property type="entry name" value="AB_hydrolase_fold"/>
</dbReference>
<dbReference type="NCBIfam" id="TIGR01250">
    <property type="entry name" value="pro_imino_pep_2"/>
    <property type="match status" value="1"/>
</dbReference>
<comment type="catalytic activity">
    <reaction evidence="3">
        <text>Release of N-terminal proline from a peptide.</text>
        <dbReference type="EC" id="3.4.11.5"/>
    </reaction>
</comment>
<comment type="caution">
    <text evidence="6">The sequence shown here is derived from an EMBL/GenBank/DDBJ whole genome shotgun (WGS) entry which is preliminary data.</text>
</comment>
<reference evidence="6" key="1">
    <citation type="submission" date="2021-04" db="EMBL/GenBank/DDBJ databases">
        <title>Genomic insights into ecological role and evolution of a novel Thermoplasmata order Candidatus Sysuiplasmatales.</title>
        <authorList>
            <person name="Yuan Y."/>
        </authorList>
    </citation>
    <scope>NUCLEOTIDE SEQUENCE</scope>
    <source>
        <strain evidence="7">TUT19-bin139</strain>
        <strain evidence="6">YP2-bin.285</strain>
    </source>
</reference>
<evidence type="ECO:0000256" key="2">
    <source>
        <dbReference type="ARBA" id="ARBA00022801"/>
    </source>
</evidence>
<dbReference type="GO" id="GO:0004177">
    <property type="term" value="F:aminopeptidase activity"/>
    <property type="evidence" value="ECO:0007669"/>
    <property type="project" value="UniProtKB-KW"/>
</dbReference>
<dbReference type="PRINTS" id="PR00793">
    <property type="entry name" value="PROAMNOPTASE"/>
</dbReference>
<dbReference type="AlphaFoldDB" id="A0A8J7YJK9"/>
<feature type="active site" evidence="4">
    <location>
        <position position="245"/>
    </location>
</feature>
<organism evidence="6 8">
    <name type="scientific">Candidatus Sysuiplasma superficiale</name>
    <dbReference type="NCBI Taxonomy" id="2823368"/>
    <lineage>
        <taxon>Archaea</taxon>
        <taxon>Methanobacteriati</taxon>
        <taxon>Thermoplasmatota</taxon>
        <taxon>Thermoplasmata</taxon>
        <taxon>Candidatus Sysuiplasmatales</taxon>
        <taxon>Candidatus Sysuiplasmataceae</taxon>
        <taxon>Candidatus Sysuiplasma</taxon>
    </lineage>
</organism>
<feature type="active site" description="Nucleophile" evidence="4">
    <location>
        <position position="107"/>
    </location>
</feature>
<dbReference type="PANTHER" id="PTHR43798">
    <property type="entry name" value="MONOACYLGLYCEROL LIPASE"/>
    <property type="match status" value="1"/>
</dbReference>
<comment type="function">
    <text evidence="3">Cleaves H-Pro-AMC as well as a wide spectrum of amino acid substrates and several peptide substrates without a proline at the N-terminus.</text>
</comment>
<gene>
    <name evidence="6" type="ORF">J9259_04030</name>
    <name evidence="7" type="ORF">KIY12_02815</name>
</gene>
<dbReference type="InterPro" id="IPR000073">
    <property type="entry name" value="AB_hydrolase_1"/>
</dbReference>
<keyword evidence="3" id="KW-0645">Protease</keyword>
<dbReference type="GO" id="GO:0016020">
    <property type="term" value="C:membrane"/>
    <property type="evidence" value="ECO:0007669"/>
    <property type="project" value="TreeGrafter"/>
</dbReference>
<dbReference type="Gene3D" id="3.40.50.1820">
    <property type="entry name" value="alpha/beta hydrolase"/>
    <property type="match status" value="1"/>
</dbReference>
<keyword evidence="3" id="KW-0031">Aminopeptidase</keyword>
<name>A0A8J7YJK9_9ARCH</name>
<evidence type="ECO:0000256" key="1">
    <source>
        <dbReference type="ARBA" id="ARBA00010088"/>
    </source>
</evidence>
<dbReference type="PIRSF" id="PIRSF005539">
    <property type="entry name" value="Pept_S33_TRI_F1"/>
    <property type="match status" value="1"/>
</dbReference>
<evidence type="ECO:0000256" key="3">
    <source>
        <dbReference type="PIRNR" id="PIRNR005539"/>
    </source>
</evidence>
<evidence type="ECO:0000256" key="4">
    <source>
        <dbReference type="PIRSR" id="PIRSR005539-1"/>
    </source>
</evidence>
<dbReference type="Pfam" id="PF00561">
    <property type="entry name" value="Abhydrolase_1"/>
    <property type="match status" value="1"/>
</dbReference>
<dbReference type="GO" id="GO:0006508">
    <property type="term" value="P:proteolysis"/>
    <property type="evidence" value="ECO:0007669"/>
    <property type="project" value="UniProtKB-KW"/>
</dbReference>
<feature type="active site" description="Proton donor" evidence="4">
    <location>
        <position position="272"/>
    </location>
</feature>
<dbReference type="InterPro" id="IPR050266">
    <property type="entry name" value="AB_hydrolase_sf"/>
</dbReference>